<gene>
    <name evidence="3" type="ORF">C6W88_19775</name>
</gene>
<feature type="compositionally biased region" description="Low complexity" evidence="1">
    <location>
        <begin position="488"/>
        <end position="499"/>
    </location>
</feature>
<feature type="transmembrane region" description="Helical" evidence="2">
    <location>
        <begin position="162"/>
        <end position="183"/>
    </location>
</feature>
<organism evidence="3 4">
    <name type="scientific">Halomonas litopenaei</name>
    <dbReference type="NCBI Taxonomy" id="2109328"/>
    <lineage>
        <taxon>Bacteria</taxon>
        <taxon>Pseudomonadati</taxon>
        <taxon>Pseudomonadota</taxon>
        <taxon>Gammaproteobacteria</taxon>
        <taxon>Oceanospirillales</taxon>
        <taxon>Halomonadaceae</taxon>
        <taxon>Halomonas</taxon>
    </lineage>
</organism>
<feature type="region of interest" description="Disordered" evidence="1">
    <location>
        <begin position="382"/>
        <end position="406"/>
    </location>
</feature>
<name>A0ABX5IRD5_9GAMM</name>
<keyword evidence="4" id="KW-1185">Reference proteome</keyword>
<protein>
    <submittedName>
        <fullName evidence="3">Chemotaxis protein</fullName>
    </submittedName>
</protein>
<feature type="region of interest" description="Disordered" evidence="1">
    <location>
        <begin position="488"/>
        <end position="507"/>
    </location>
</feature>
<dbReference type="NCBIfam" id="NF033915">
    <property type="entry name" value="antiphage_ZorA_2"/>
    <property type="match status" value="1"/>
</dbReference>
<keyword evidence="2" id="KW-1133">Transmembrane helix</keyword>
<dbReference type="Proteomes" id="UP000241895">
    <property type="component" value="Unassembled WGS sequence"/>
</dbReference>
<accession>A0ABX5IRD5</accession>
<sequence>MGMFQYQKLLLSDWFWLGMMAIMVIAIASLLYYFAKYRKNVRLVEDLIRGQTREELAWKRQEILEKAKSSRVKAGKLWVEFDESLIYSPDRDKLYNTLDADHFFNGRTLAYGLTSSRLLAATPTFLTAIGVLGTFIGLTIGLRGLQVNADDVDTLRVGIASMINGTAIAFLTSVWGVGLSLLLNVIEKLVERRALGRINELQYEIDFLYPRMPAEHSLVHIAESSQASKEALQELHERIGDRLQETVSGMSDAMQQAISDSLNNVMAPAIQSLVDSASNQSNEVLEKLVSNFMEGMKTAGSEQTSALGIAAEEVNQAVTSMSTRMDELFTKLTEQQQRSGEHVETTSRELSEQLDRQREAAMEQQSALAEKFESFMTRMTESMDTQFHQASERDEQRKRAHEESLQKISEDQAAAIQRQVSLAEERDQVRAAQFDEQQKVTEERFGGMVEKLVNEQQELMRQVGEASRSANQHLTGISTQYEKLSSALSEAASSAERSSQNMTNSSTQLGTLSANLHKATVLLDERVGSVVESLDKMSIRNSEVLSGISEHARTLASMQEAISDAARQLDSAAKFANEGFSELGSRNDEFVRKLRDEFTQLGDTLSEQVENIEKQAEEWLKAYSQEVRDQVSERMEAWNTNTLSFADQMKRTVTAISGIVDDLERR</sequence>
<reference evidence="3 4" key="1">
    <citation type="submission" date="2018-03" db="EMBL/GenBank/DDBJ databases">
        <authorList>
            <person name="Zhou J."/>
            <person name="Li X."/>
            <person name="Xue M."/>
            <person name="Yin J."/>
        </authorList>
    </citation>
    <scope>NUCLEOTIDE SEQUENCE [LARGE SCALE GENOMIC DNA]</scope>
    <source>
        <strain evidence="3 4">SYSU ZJ2214</strain>
    </source>
</reference>
<evidence type="ECO:0000256" key="2">
    <source>
        <dbReference type="SAM" id="Phobius"/>
    </source>
</evidence>
<comment type="caution">
    <text evidence="3">The sequence shown here is derived from an EMBL/GenBank/DDBJ whole genome shotgun (WGS) entry which is preliminary data.</text>
</comment>
<keyword evidence="2" id="KW-0472">Membrane</keyword>
<evidence type="ECO:0000313" key="4">
    <source>
        <dbReference type="Proteomes" id="UP000241895"/>
    </source>
</evidence>
<feature type="compositionally biased region" description="Basic and acidic residues" evidence="1">
    <location>
        <begin position="390"/>
        <end position="406"/>
    </location>
</feature>
<evidence type="ECO:0000256" key="1">
    <source>
        <dbReference type="SAM" id="MobiDB-lite"/>
    </source>
</evidence>
<evidence type="ECO:0000313" key="3">
    <source>
        <dbReference type="EMBL" id="PTL89071.1"/>
    </source>
</evidence>
<feature type="transmembrane region" description="Helical" evidence="2">
    <location>
        <begin position="118"/>
        <end position="142"/>
    </location>
</feature>
<keyword evidence="2" id="KW-0812">Transmembrane</keyword>
<dbReference type="EMBL" id="PXNS01000017">
    <property type="protein sequence ID" value="PTL89071.1"/>
    <property type="molecule type" value="Genomic_DNA"/>
</dbReference>
<proteinExistence type="predicted"/>
<feature type="transmembrane region" description="Helical" evidence="2">
    <location>
        <begin position="14"/>
        <end position="35"/>
    </location>
</feature>